<organism evidence="1 2">
    <name type="scientific">Plasmodium gallinaceum</name>
    <dbReference type="NCBI Taxonomy" id="5849"/>
    <lineage>
        <taxon>Eukaryota</taxon>
        <taxon>Sar</taxon>
        <taxon>Alveolata</taxon>
        <taxon>Apicomplexa</taxon>
        <taxon>Aconoidasida</taxon>
        <taxon>Haemosporida</taxon>
        <taxon>Plasmodiidae</taxon>
        <taxon>Plasmodium</taxon>
        <taxon>Plasmodium (Haemamoeba)</taxon>
    </lineage>
</organism>
<reference evidence="1" key="1">
    <citation type="submission" date="2015-04" db="EMBL/GenBank/DDBJ databases">
        <authorList>
            <consortium name="Pathogen Informatics"/>
        </authorList>
    </citation>
    <scope>NUCLEOTIDE SEQUENCE [LARGE SCALE GENOMIC DNA]</scope>
    <source>
        <strain evidence="1">8A</strain>
    </source>
</reference>
<evidence type="ECO:0000313" key="2">
    <source>
        <dbReference type="Proteomes" id="UP000220797"/>
    </source>
</evidence>
<comment type="caution">
    <text evidence="1">The sequence shown here is derived from an EMBL/GenBank/DDBJ whole genome shotgun (WGS) entry which is preliminary data.</text>
</comment>
<sequence length="227" mass="28228">MQKFIDKVKLQNTQEDNSNNKRILNKKIYFDNLLNKKNKEVNKIEEDKILNVVKTYYQMKLKKKAFLIILNEYYRIQSILCVTKLNDTYRRWKIVFYIFLKNKYSCKIKKCVRESLGYIIEMHQRTNLKSHFFKILKNKIFNINKIYLKIKKKRVNKIMKNVFYKWFLLSMKSLNSKFEKAWDYYILRKKKRVFYLWKRLIDDENFFKNIDMTFFKLEKIASSWMEK</sequence>
<dbReference type="AlphaFoldDB" id="A0A1J1GQB8"/>
<dbReference type="OrthoDB" id="371962at2759"/>
<gene>
    <name evidence="1" type="ORF">PGAL8A_00203200</name>
</gene>
<dbReference type="VEuPathDB" id="PlasmoDB:PGAL8A_00203200"/>
<protein>
    <submittedName>
        <fullName evidence="1">Uncharacterized protein</fullName>
    </submittedName>
</protein>
<evidence type="ECO:0000313" key="1">
    <source>
        <dbReference type="EMBL" id="CRG94635.1"/>
    </source>
</evidence>
<proteinExistence type="predicted"/>
<name>A0A1J1GQB8_PLAGA</name>
<dbReference type="RefSeq" id="XP_028527450.1">
    <property type="nucleotide sequence ID" value="XM_028670726.1"/>
</dbReference>
<keyword evidence="2" id="KW-1185">Reference proteome</keyword>
<dbReference type="Proteomes" id="UP000220797">
    <property type="component" value="Unassembled WGS sequence"/>
</dbReference>
<dbReference type="GeneID" id="39730558"/>
<dbReference type="EMBL" id="CVMV01000032">
    <property type="protein sequence ID" value="CRG94635.1"/>
    <property type="molecule type" value="Genomic_DNA"/>
</dbReference>
<accession>A0A1J1GQB8</accession>